<organism evidence="2 3">
    <name type="scientific">Portunus trituberculatus</name>
    <name type="common">Swimming crab</name>
    <name type="synonym">Neptunus trituberculatus</name>
    <dbReference type="NCBI Taxonomy" id="210409"/>
    <lineage>
        <taxon>Eukaryota</taxon>
        <taxon>Metazoa</taxon>
        <taxon>Ecdysozoa</taxon>
        <taxon>Arthropoda</taxon>
        <taxon>Crustacea</taxon>
        <taxon>Multicrustacea</taxon>
        <taxon>Malacostraca</taxon>
        <taxon>Eumalacostraca</taxon>
        <taxon>Eucarida</taxon>
        <taxon>Decapoda</taxon>
        <taxon>Pleocyemata</taxon>
        <taxon>Brachyura</taxon>
        <taxon>Eubrachyura</taxon>
        <taxon>Portunoidea</taxon>
        <taxon>Portunidae</taxon>
        <taxon>Portuninae</taxon>
        <taxon>Portunus</taxon>
    </lineage>
</organism>
<sequence>MPLTQVVSLREQRGCGQRGIASKQDRRLNIIRSGNNLSEETLPASCNWSGEQRTDGSRVFVSSERENLHVGVFNLVRASRSLAPRSDRPGANGRPLGTQRDEVTCGGPTGNVSSRAGSCGEADMALFAPSSCSSLANPPEPPDDLIHISTTRSDT</sequence>
<dbReference type="Proteomes" id="UP000324222">
    <property type="component" value="Unassembled WGS sequence"/>
</dbReference>
<accession>A0A5B7EPA6</accession>
<dbReference type="EMBL" id="VSRR010003198">
    <property type="protein sequence ID" value="MPC35097.1"/>
    <property type="molecule type" value="Genomic_DNA"/>
</dbReference>
<name>A0A5B7EPA6_PORTR</name>
<keyword evidence="3" id="KW-1185">Reference proteome</keyword>
<reference evidence="2 3" key="1">
    <citation type="submission" date="2019-05" db="EMBL/GenBank/DDBJ databases">
        <title>Another draft genome of Portunus trituberculatus and its Hox gene families provides insights of decapod evolution.</title>
        <authorList>
            <person name="Jeong J.-H."/>
            <person name="Song I."/>
            <person name="Kim S."/>
            <person name="Choi T."/>
            <person name="Kim D."/>
            <person name="Ryu S."/>
            <person name="Kim W."/>
        </authorList>
    </citation>
    <scope>NUCLEOTIDE SEQUENCE [LARGE SCALE GENOMIC DNA]</scope>
    <source>
        <tissue evidence="2">Muscle</tissue>
    </source>
</reference>
<evidence type="ECO:0000256" key="1">
    <source>
        <dbReference type="SAM" id="MobiDB-lite"/>
    </source>
</evidence>
<comment type="caution">
    <text evidence="2">The sequence shown here is derived from an EMBL/GenBank/DDBJ whole genome shotgun (WGS) entry which is preliminary data.</text>
</comment>
<dbReference type="AlphaFoldDB" id="A0A5B7EPA6"/>
<proteinExistence type="predicted"/>
<evidence type="ECO:0000313" key="3">
    <source>
        <dbReference type="Proteomes" id="UP000324222"/>
    </source>
</evidence>
<feature type="region of interest" description="Disordered" evidence="1">
    <location>
        <begin position="82"/>
        <end position="117"/>
    </location>
</feature>
<evidence type="ECO:0000313" key="2">
    <source>
        <dbReference type="EMBL" id="MPC35097.1"/>
    </source>
</evidence>
<feature type="region of interest" description="Disordered" evidence="1">
    <location>
        <begin position="131"/>
        <end position="155"/>
    </location>
</feature>
<protein>
    <submittedName>
        <fullName evidence="2">Uncharacterized protein</fullName>
    </submittedName>
</protein>
<gene>
    <name evidence="2" type="ORF">E2C01_028511</name>
</gene>